<organism evidence="15 16">
    <name type="scientific">Scrofimicrobium canadense</name>
    <dbReference type="NCBI Taxonomy" id="2652290"/>
    <lineage>
        <taxon>Bacteria</taxon>
        <taxon>Bacillati</taxon>
        <taxon>Actinomycetota</taxon>
        <taxon>Actinomycetes</taxon>
        <taxon>Actinomycetales</taxon>
        <taxon>Actinomycetaceae</taxon>
        <taxon>Scrofimicrobium</taxon>
    </lineage>
</organism>
<evidence type="ECO:0000256" key="8">
    <source>
        <dbReference type="ARBA" id="ARBA00022842"/>
    </source>
</evidence>
<evidence type="ECO:0000313" key="16">
    <source>
        <dbReference type="Proteomes" id="UP000470875"/>
    </source>
</evidence>
<dbReference type="NCBIfam" id="TIGR04074">
    <property type="entry name" value="bacter_Hen1"/>
    <property type="match status" value="1"/>
</dbReference>
<evidence type="ECO:0000256" key="11">
    <source>
        <dbReference type="ARBA" id="ARBA00035025"/>
    </source>
</evidence>
<gene>
    <name evidence="15" type="ORF">FYJ24_11955</name>
</gene>
<dbReference type="Pfam" id="PF12623">
    <property type="entry name" value="Hen1_L"/>
    <property type="match status" value="1"/>
</dbReference>
<dbReference type="InterPro" id="IPR029063">
    <property type="entry name" value="SAM-dependent_MTases_sf"/>
</dbReference>
<sequence length="469" mass="52724">MLFTLTCTEPLATDIGFLLHKHPDRVQKFTLPFGQAHTYYPEATPNRCTFALQVDVDPIALARTKGGHQSSITGYVNDRPYAAGSMLSTAIARVLGSALKGKCQVKPDLAKRLLPLEIRIPAVPARAGHNDPGGPELVKRLFGPLGWKVAADVKPYGPSEWGDSPYVNVTLSGDHQLSEALNHLYVLLPVLDGTRHYFASSEELDKLVRSGEGWLGNHPERNLIATRYLARREWANDLMERWSEQEDTDKNNAELPSRIHAEDTPRSLRQQRRDAVLDILREVNARTVVDAGCGEGFYIRALLDDPSFTRIMGIDVSPTELERAEKRLNVDRLPEQQRRRVTLRQSSVTYRDDELTGFDAIVLAEVIEHIDPQRLDSMETNIFHHAHPQTVIVTTPNRDYNVHYGLKPGDLRHPDHRFEWSRTEFEDWARGVGIHHGYAVDFRGIGESKTETGSPTQLALFSRQEGGAA</sequence>
<reference evidence="15 16" key="1">
    <citation type="submission" date="2019-08" db="EMBL/GenBank/DDBJ databases">
        <title>In-depth cultivation of the pig gut microbiome towards novel bacterial diversity and tailored functional studies.</title>
        <authorList>
            <person name="Wylensek D."/>
            <person name="Hitch T.C.A."/>
            <person name="Clavel T."/>
        </authorList>
    </citation>
    <scope>NUCLEOTIDE SEQUENCE [LARGE SCALE GENOMIC DNA]</scope>
    <source>
        <strain evidence="15 16">WB03_NA08</strain>
    </source>
</reference>
<evidence type="ECO:0000256" key="2">
    <source>
        <dbReference type="ARBA" id="ARBA00009026"/>
    </source>
</evidence>
<dbReference type="Gene3D" id="3.30.1610.20">
    <property type="entry name" value="Hen1, N-terminal domain"/>
    <property type="match status" value="1"/>
</dbReference>
<protein>
    <recommendedName>
        <fullName evidence="3">Small RNA 2'-O-methyltransferase</fullName>
        <ecNumber evidence="11">2.1.1.386</ecNumber>
    </recommendedName>
</protein>
<keyword evidence="6" id="KW-0949">S-adenosyl-L-methionine</keyword>
<evidence type="ECO:0000256" key="12">
    <source>
        <dbReference type="ARBA" id="ARBA00048418"/>
    </source>
</evidence>
<dbReference type="InterPro" id="IPR026610">
    <property type="entry name" value="Hen1"/>
</dbReference>
<feature type="domain" description="Methyltransferase type 12" evidence="13">
    <location>
        <begin position="289"/>
        <end position="389"/>
    </location>
</feature>
<comment type="caution">
    <text evidence="15">The sequence shown here is derived from an EMBL/GenBank/DDBJ whole genome shotgun (WGS) entry which is preliminary data.</text>
</comment>
<dbReference type="RefSeq" id="WP_154546687.1">
    <property type="nucleotide sequence ID" value="NZ_VULO01000019.1"/>
</dbReference>
<dbReference type="Proteomes" id="UP000470875">
    <property type="component" value="Unassembled WGS sequence"/>
</dbReference>
<name>A0A6N7WAG5_9ACTO</name>
<dbReference type="GO" id="GO:0003723">
    <property type="term" value="F:RNA binding"/>
    <property type="evidence" value="ECO:0007669"/>
    <property type="project" value="UniProtKB-KW"/>
</dbReference>
<evidence type="ECO:0000256" key="4">
    <source>
        <dbReference type="ARBA" id="ARBA00022603"/>
    </source>
</evidence>
<proteinExistence type="inferred from homology"/>
<keyword evidence="10" id="KW-0943">RNA-mediated gene silencing</keyword>
<evidence type="ECO:0000256" key="6">
    <source>
        <dbReference type="ARBA" id="ARBA00022691"/>
    </source>
</evidence>
<evidence type="ECO:0000259" key="14">
    <source>
        <dbReference type="Pfam" id="PF12623"/>
    </source>
</evidence>
<dbReference type="InterPro" id="IPR038546">
    <property type="entry name" value="Hen1_N_sf"/>
</dbReference>
<evidence type="ECO:0000256" key="3">
    <source>
        <dbReference type="ARBA" id="ARBA00021330"/>
    </source>
</evidence>
<keyword evidence="5 15" id="KW-0808">Transferase</keyword>
<dbReference type="GO" id="GO:0031047">
    <property type="term" value="P:regulatory ncRNA-mediated gene silencing"/>
    <property type="evidence" value="ECO:0007669"/>
    <property type="project" value="UniProtKB-KW"/>
</dbReference>
<keyword evidence="8" id="KW-0460">Magnesium</keyword>
<evidence type="ECO:0000313" key="15">
    <source>
        <dbReference type="EMBL" id="MSS85442.1"/>
    </source>
</evidence>
<comment type="cofactor">
    <cofactor evidence="1">
        <name>Mg(2+)</name>
        <dbReference type="ChEBI" id="CHEBI:18420"/>
    </cofactor>
</comment>
<dbReference type="PANTHER" id="PTHR21404:SF3">
    <property type="entry name" value="SMALL RNA 2'-O-METHYLTRANSFERASE"/>
    <property type="match status" value="1"/>
</dbReference>
<comment type="catalytic activity">
    <reaction evidence="12">
        <text>small RNA 3'-end nucleotide + S-adenosyl-L-methionine = small RNA 3'-end 2'-O-methylnucleotide + S-adenosyl-L-homocysteine + H(+)</text>
        <dbReference type="Rhea" id="RHEA:37887"/>
        <dbReference type="Rhea" id="RHEA-COMP:10415"/>
        <dbReference type="Rhea" id="RHEA-COMP:10416"/>
        <dbReference type="ChEBI" id="CHEBI:15378"/>
        <dbReference type="ChEBI" id="CHEBI:57856"/>
        <dbReference type="ChEBI" id="CHEBI:59789"/>
        <dbReference type="ChEBI" id="CHEBI:74896"/>
        <dbReference type="ChEBI" id="CHEBI:74898"/>
        <dbReference type="EC" id="2.1.1.386"/>
    </reaction>
</comment>
<evidence type="ECO:0000256" key="10">
    <source>
        <dbReference type="ARBA" id="ARBA00023158"/>
    </source>
</evidence>
<dbReference type="GO" id="GO:0001510">
    <property type="term" value="P:RNA methylation"/>
    <property type="evidence" value="ECO:0007669"/>
    <property type="project" value="InterPro"/>
</dbReference>
<evidence type="ECO:0000259" key="13">
    <source>
        <dbReference type="Pfam" id="PF08242"/>
    </source>
</evidence>
<evidence type="ECO:0000256" key="1">
    <source>
        <dbReference type="ARBA" id="ARBA00001946"/>
    </source>
</evidence>
<accession>A0A6N7WAG5</accession>
<dbReference type="InterPro" id="IPR024026">
    <property type="entry name" value="3'-RNA_MeTfrase_Hen1_bac"/>
</dbReference>
<dbReference type="EC" id="2.1.1.386" evidence="11"/>
<dbReference type="GO" id="GO:0046872">
    <property type="term" value="F:metal ion binding"/>
    <property type="evidence" value="ECO:0007669"/>
    <property type="project" value="UniProtKB-KW"/>
</dbReference>
<dbReference type="InterPro" id="IPR013217">
    <property type="entry name" value="Methyltransf_12"/>
</dbReference>
<evidence type="ECO:0000256" key="5">
    <source>
        <dbReference type="ARBA" id="ARBA00022679"/>
    </source>
</evidence>
<dbReference type="SUPFAM" id="SSF53335">
    <property type="entry name" value="S-adenosyl-L-methionine-dependent methyltransferases"/>
    <property type="match status" value="1"/>
</dbReference>
<dbReference type="GO" id="GO:0090486">
    <property type="term" value="F:small RNA 2'-O-methyltransferase activity"/>
    <property type="evidence" value="ECO:0007669"/>
    <property type="project" value="UniProtKB-EC"/>
</dbReference>
<dbReference type="Pfam" id="PF08242">
    <property type="entry name" value="Methyltransf_12"/>
    <property type="match status" value="1"/>
</dbReference>
<keyword evidence="9" id="KW-0694">RNA-binding</keyword>
<evidence type="ECO:0000256" key="7">
    <source>
        <dbReference type="ARBA" id="ARBA00022723"/>
    </source>
</evidence>
<dbReference type="PANTHER" id="PTHR21404">
    <property type="entry name" value="HEN1"/>
    <property type="match status" value="1"/>
</dbReference>
<dbReference type="EMBL" id="VULO01000019">
    <property type="protein sequence ID" value="MSS85442.1"/>
    <property type="molecule type" value="Genomic_DNA"/>
</dbReference>
<evidence type="ECO:0000256" key="9">
    <source>
        <dbReference type="ARBA" id="ARBA00022884"/>
    </source>
</evidence>
<keyword evidence="4 15" id="KW-0489">Methyltransferase</keyword>
<dbReference type="Gene3D" id="3.40.50.150">
    <property type="entry name" value="Vaccinia Virus protein VP39"/>
    <property type="match status" value="1"/>
</dbReference>
<dbReference type="AlphaFoldDB" id="A0A6N7WAG5"/>
<comment type="similarity">
    <text evidence="2">Belongs to the methyltransferase superfamily. HEN1 family.</text>
</comment>
<keyword evidence="7" id="KW-0479">Metal-binding</keyword>
<keyword evidence="16" id="KW-1185">Reference proteome</keyword>
<feature type="domain" description="Hen1 N-terminal" evidence="14">
    <location>
        <begin position="1"/>
        <end position="233"/>
    </location>
</feature>
<dbReference type="InterPro" id="IPR024740">
    <property type="entry name" value="Hen1_N"/>
</dbReference>
<dbReference type="CDD" id="cd02440">
    <property type="entry name" value="AdoMet_MTases"/>
    <property type="match status" value="1"/>
</dbReference>